<gene>
    <name evidence="2" type="ORF">PCOR1329_LOCUS60067</name>
</gene>
<organism evidence="2 3">
    <name type="scientific">Prorocentrum cordatum</name>
    <dbReference type="NCBI Taxonomy" id="2364126"/>
    <lineage>
        <taxon>Eukaryota</taxon>
        <taxon>Sar</taxon>
        <taxon>Alveolata</taxon>
        <taxon>Dinophyceae</taxon>
        <taxon>Prorocentrales</taxon>
        <taxon>Prorocentraceae</taxon>
        <taxon>Prorocentrum</taxon>
    </lineage>
</organism>
<feature type="region of interest" description="Disordered" evidence="1">
    <location>
        <begin position="166"/>
        <end position="192"/>
    </location>
</feature>
<sequence>DASSRAAKIRSGGSSDVIMSEKKEGSEREVRQRTGNTTPTADEEIFTSFLRDFLGFKALARPSIAAKNIVNLLKSNSAATEFGSMIQVYMDQKVPVTQEMRETRNFPKHPLDMSKDTYNKLKEDFTWKWTLTFSDFAPEVFRLALSNLLFWKDPAKAVVIERARSFQTPDGQRSWAALKEKPKPKGGGKKRK</sequence>
<reference evidence="2" key="1">
    <citation type="submission" date="2023-10" db="EMBL/GenBank/DDBJ databases">
        <authorList>
            <person name="Chen Y."/>
            <person name="Shah S."/>
            <person name="Dougan E. K."/>
            <person name="Thang M."/>
            <person name="Chan C."/>
        </authorList>
    </citation>
    <scope>NUCLEOTIDE SEQUENCE [LARGE SCALE GENOMIC DNA]</scope>
</reference>
<feature type="region of interest" description="Disordered" evidence="1">
    <location>
        <begin position="1"/>
        <end position="38"/>
    </location>
</feature>
<dbReference type="EMBL" id="CAUYUJ010017505">
    <property type="protein sequence ID" value="CAK0875386.1"/>
    <property type="molecule type" value="Genomic_DNA"/>
</dbReference>
<protein>
    <submittedName>
        <fullName evidence="2">Uncharacterized protein</fullName>
    </submittedName>
</protein>
<evidence type="ECO:0000313" key="3">
    <source>
        <dbReference type="Proteomes" id="UP001189429"/>
    </source>
</evidence>
<feature type="non-terminal residue" evidence="2">
    <location>
        <position position="1"/>
    </location>
</feature>
<comment type="caution">
    <text evidence="2">The sequence shown here is derived from an EMBL/GenBank/DDBJ whole genome shotgun (WGS) entry which is preliminary data.</text>
</comment>
<feature type="compositionally biased region" description="Basic and acidic residues" evidence="1">
    <location>
        <begin position="19"/>
        <end position="32"/>
    </location>
</feature>
<accession>A0ABN9VSG5</accession>
<evidence type="ECO:0000256" key="1">
    <source>
        <dbReference type="SAM" id="MobiDB-lite"/>
    </source>
</evidence>
<keyword evidence="3" id="KW-1185">Reference proteome</keyword>
<proteinExistence type="predicted"/>
<dbReference type="Proteomes" id="UP001189429">
    <property type="component" value="Unassembled WGS sequence"/>
</dbReference>
<name>A0ABN9VSG5_9DINO</name>
<evidence type="ECO:0000313" key="2">
    <source>
        <dbReference type="EMBL" id="CAK0875386.1"/>
    </source>
</evidence>